<evidence type="ECO:0000256" key="6">
    <source>
        <dbReference type="ARBA" id="ARBA00022840"/>
    </source>
</evidence>
<comment type="subunit">
    <text evidence="11">The system is composed of three essential subunits: KdpA, KdpB and KdpC.</text>
</comment>
<keyword evidence="2 11" id="KW-1003">Cell membrane</keyword>
<dbReference type="GO" id="GO:0005524">
    <property type="term" value="F:ATP binding"/>
    <property type="evidence" value="ECO:0007669"/>
    <property type="project" value="UniProtKB-UniRule"/>
</dbReference>
<keyword evidence="9 11" id="KW-0406">Ion transport</keyword>
<dbReference type="PANTHER" id="PTHR30042">
    <property type="entry name" value="POTASSIUM-TRANSPORTING ATPASE C CHAIN"/>
    <property type="match status" value="1"/>
</dbReference>
<comment type="subcellular location">
    <subcellularLocation>
        <location evidence="11">Cell membrane</location>
        <topology evidence="11">Single-pass membrane protein</topology>
    </subcellularLocation>
</comment>
<dbReference type="PANTHER" id="PTHR30042:SF2">
    <property type="entry name" value="POTASSIUM-TRANSPORTING ATPASE KDPC SUBUNIT"/>
    <property type="match status" value="1"/>
</dbReference>
<accession>A0A5C1ED09</accession>
<keyword evidence="6 11" id="KW-0067">ATP-binding</keyword>
<dbReference type="Pfam" id="PF02669">
    <property type="entry name" value="KdpC"/>
    <property type="match status" value="1"/>
</dbReference>
<dbReference type="GO" id="GO:0008556">
    <property type="term" value="F:P-type potassium transmembrane transporter activity"/>
    <property type="evidence" value="ECO:0007669"/>
    <property type="project" value="InterPro"/>
</dbReference>
<dbReference type="RefSeq" id="WP_149426129.1">
    <property type="nucleotide sequence ID" value="NZ_CP022579.1"/>
</dbReference>
<sequence length="212" mass="22071">MTTRSLNPTLPDAVSVAPQARTASLWRPAVTLFVLLSAITGLAYPLVVTGIAAVAFPYQAHGSLIVRNGQPVGSALIGQPFSSPRYFWGRPSATAPQPDNALASGGSNLGPTNPAQAESVAARVAALRAADPSNTLPIPQDLVTASGSGLDPHISPEAARYQAARVARARGMAVAQVHALIERHTEGRTWGLLGEPRVNVLELNLALDALPR</sequence>
<evidence type="ECO:0000256" key="2">
    <source>
        <dbReference type="ARBA" id="ARBA00022475"/>
    </source>
</evidence>
<dbReference type="EMBL" id="CP022579">
    <property type="protein sequence ID" value="QEL66178.1"/>
    <property type="molecule type" value="Genomic_DNA"/>
</dbReference>
<evidence type="ECO:0000313" key="13">
    <source>
        <dbReference type="EMBL" id="QEL66178.1"/>
    </source>
</evidence>
<keyword evidence="10 11" id="KW-0472">Membrane</keyword>
<evidence type="ECO:0000256" key="5">
    <source>
        <dbReference type="ARBA" id="ARBA00022741"/>
    </source>
</evidence>
<dbReference type="AlphaFoldDB" id="A0A5C1ED09"/>
<dbReference type="NCBIfam" id="NF001454">
    <property type="entry name" value="PRK00315.1"/>
    <property type="match status" value="1"/>
</dbReference>
<feature type="compositionally biased region" description="Polar residues" evidence="12">
    <location>
        <begin position="105"/>
        <end position="114"/>
    </location>
</feature>
<protein>
    <recommendedName>
        <fullName evidence="11">Potassium-transporting ATPase KdpC subunit</fullName>
    </recommendedName>
    <alternativeName>
        <fullName evidence="11">ATP phosphohydrolase [potassium-transporting] C chain</fullName>
    </alternativeName>
    <alternativeName>
        <fullName evidence="11">Potassium-binding and translocating subunit C</fullName>
    </alternativeName>
    <alternativeName>
        <fullName evidence="11">Potassium-translocating ATPase C chain</fullName>
    </alternativeName>
</protein>
<dbReference type="InterPro" id="IPR003820">
    <property type="entry name" value="KdpC"/>
</dbReference>
<keyword evidence="14" id="KW-1185">Reference proteome</keyword>
<dbReference type="KEGG" id="otr:OTERR_27020"/>
<comment type="similarity">
    <text evidence="11">Belongs to the KdpC family.</text>
</comment>
<keyword evidence="3 11" id="KW-0633">Potassium transport</keyword>
<evidence type="ECO:0000256" key="11">
    <source>
        <dbReference type="HAMAP-Rule" id="MF_00276"/>
    </source>
</evidence>
<dbReference type="NCBIfam" id="TIGR00681">
    <property type="entry name" value="kdpC"/>
    <property type="match status" value="1"/>
</dbReference>
<evidence type="ECO:0000256" key="9">
    <source>
        <dbReference type="ARBA" id="ARBA00023065"/>
    </source>
</evidence>
<feature type="region of interest" description="Disordered" evidence="12">
    <location>
        <begin position="89"/>
        <end position="114"/>
    </location>
</feature>
<evidence type="ECO:0000256" key="4">
    <source>
        <dbReference type="ARBA" id="ARBA00022692"/>
    </source>
</evidence>
<reference evidence="13 14" key="1">
    <citation type="submission" date="2017-07" db="EMBL/GenBank/DDBJ databases">
        <title>Complete genome sequence of Oryzomicrobium terrae TPP412.</title>
        <authorList>
            <person name="Chiu L.-W."/>
            <person name="Lo K.-J."/>
            <person name="Tsai Y.-M."/>
            <person name="Lin S.-S."/>
            <person name="Kuo C.-H."/>
            <person name="Liu C.-T."/>
        </authorList>
    </citation>
    <scope>NUCLEOTIDE SEQUENCE [LARGE SCALE GENOMIC DNA]</scope>
    <source>
        <strain evidence="13 14">TPP412</strain>
    </source>
</reference>
<evidence type="ECO:0000256" key="7">
    <source>
        <dbReference type="ARBA" id="ARBA00022958"/>
    </source>
</evidence>
<keyword evidence="8 11" id="KW-1133">Transmembrane helix</keyword>
<feature type="transmembrane region" description="Helical" evidence="11">
    <location>
        <begin position="32"/>
        <end position="58"/>
    </location>
</feature>
<dbReference type="GO" id="GO:0005886">
    <property type="term" value="C:plasma membrane"/>
    <property type="evidence" value="ECO:0007669"/>
    <property type="project" value="UniProtKB-SubCell"/>
</dbReference>
<organism evidence="13 14">
    <name type="scientific">Oryzomicrobium terrae</name>
    <dbReference type="NCBI Taxonomy" id="1735038"/>
    <lineage>
        <taxon>Bacteria</taxon>
        <taxon>Pseudomonadati</taxon>
        <taxon>Pseudomonadota</taxon>
        <taxon>Betaproteobacteria</taxon>
        <taxon>Rhodocyclales</taxon>
        <taxon>Rhodocyclaceae</taxon>
        <taxon>Oryzomicrobium</taxon>
    </lineage>
</organism>
<evidence type="ECO:0000256" key="8">
    <source>
        <dbReference type="ARBA" id="ARBA00022989"/>
    </source>
</evidence>
<comment type="function">
    <text evidence="11">Part of the high-affinity ATP-driven potassium transport (or Kdp) system, which catalyzes the hydrolysis of ATP coupled with the electrogenic transport of potassium into the cytoplasm. This subunit acts as a catalytic chaperone that increases the ATP-binding affinity of the ATP-hydrolyzing subunit KdpB by the formation of a transient KdpB/KdpC/ATP ternary complex.</text>
</comment>
<evidence type="ECO:0000256" key="3">
    <source>
        <dbReference type="ARBA" id="ARBA00022538"/>
    </source>
</evidence>
<keyword evidence="7 11" id="KW-0630">Potassium</keyword>
<dbReference type="HAMAP" id="MF_00276">
    <property type="entry name" value="KdpC"/>
    <property type="match status" value="1"/>
</dbReference>
<evidence type="ECO:0000256" key="10">
    <source>
        <dbReference type="ARBA" id="ARBA00023136"/>
    </source>
</evidence>
<name>A0A5C1ED09_9RHOO</name>
<evidence type="ECO:0000256" key="12">
    <source>
        <dbReference type="SAM" id="MobiDB-lite"/>
    </source>
</evidence>
<keyword evidence="1 11" id="KW-0813">Transport</keyword>
<evidence type="ECO:0000256" key="1">
    <source>
        <dbReference type="ARBA" id="ARBA00022448"/>
    </source>
</evidence>
<gene>
    <name evidence="11 13" type="primary">kdpC</name>
    <name evidence="13" type="ORF">OTERR_27020</name>
</gene>
<keyword evidence="5 11" id="KW-0547">Nucleotide-binding</keyword>
<keyword evidence="4 11" id="KW-0812">Transmembrane</keyword>
<dbReference type="PIRSF" id="PIRSF001296">
    <property type="entry name" value="K_ATPase_KdpC"/>
    <property type="match status" value="1"/>
</dbReference>
<proteinExistence type="inferred from homology"/>
<dbReference type="Proteomes" id="UP000323671">
    <property type="component" value="Chromosome"/>
</dbReference>
<evidence type="ECO:0000313" key="14">
    <source>
        <dbReference type="Proteomes" id="UP000323671"/>
    </source>
</evidence>